<comment type="caution">
    <text evidence="2">The sequence shown here is derived from an EMBL/GenBank/DDBJ whole genome shotgun (WGS) entry which is preliminary data.</text>
</comment>
<dbReference type="PANTHER" id="PTHR48428:SF1">
    <property type="entry name" value="PLANT-SPECIFIC TFIIB-RELATED PROTEIN PTF2"/>
    <property type="match status" value="1"/>
</dbReference>
<dbReference type="EMBL" id="JBJXBP010000001">
    <property type="protein sequence ID" value="KAL3851380.1"/>
    <property type="molecule type" value="Genomic_DNA"/>
</dbReference>
<feature type="domain" description="Transcription factor TFIIB cyclin-like" evidence="1">
    <location>
        <begin position="209"/>
        <end position="259"/>
    </location>
</feature>
<reference evidence="2 3" key="1">
    <citation type="submission" date="2024-12" db="EMBL/GenBank/DDBJ databases">
        <title>The unique morphological basis and parallel evolutionary history of personate flowers in Penstemon.</title>
        <authorList>
            <person name="Depatie T.H."/>
            <person name="Wessinger C.A."/>
        </authorList>
    </citation>
    <scope>NUCLEOTIDE SEQUENCE [LARGE SCALE GENOMIC DNA]</scope>
    <source>
        <strain evidence="2">WTNN_2</strain>
        <tissue evidence="2">Leaf</tissue>
    </source>
</reference>
<dbReference type="SUPFAM" id="SSF47954">
    <property type="entry name" value="Cyclin-like"/>
    <property type="match status" value="2"/>
</dbReference>
<sequence>MANYRSCKSCKSRSLIPDDVTGNTFCASCGVVQDFDNFQAHIGGFTGDTGTYVRIGSAGTGSYNNYKENKVYEAQKLIEDFMFKLGFSGSKSHEVKTLVQNITNGEYGAGRWFPVFVGACAYVVMRKDSKMLPIVEVADLVGCDVHELGRMIGRVVDFVDLKLPEFDIVNSFERAIRTSPSFSEVSEDMLKTMMKQGVFLVQCLIKWFLTTGRRPIPVVAAVLVFIGELNKVPVTIEEVAQELHVAVSTCKRRYKELLEKLVEVARVLPWGKDVTVKNIMKNASFVIQYMEMKSMKRCGGKGKSFDLIQTDIEGLVGDCFSKEIQYGFNSDHVEDCSSQYFEVEGSSTLSIEYPDKFQISQESLAMIYSNYLDEIALAKSTAEIGGSMREKGKGFDLEACTDWWKGKSDLSKKLLLRQILKKDVGLDATPPSFKMGCIASGKRRERIKAAKLRIERIMCPTSADTGCNNDICVFKPEKSKKKRKRGQVDIDWEDLIIETLLLHKVKEEEIENGHYNVLLALHRGQLPTWENTRELQIL</sequence>
<dbReference type="PANTHER" id="PTHR48428">
    <property type="entry name" value="PLANT-SPECIFIC TFIIB-RELATED PROTEIN PTF2"/>
    <property type="match status" value="1"/>
</dbReference>
<dbReference type="AlphaFoldDB" id="A0ABD3USV9"/>
<evidence type="ECO:0000313" key="3">
    <source>
        <dbReference type="Proteomes" id="UP001634393"/>
    </source>
</evidence>
<organism evidence="2 3">
    <name type="scientific">Penstemon smallii</name>
    <dbReference type="NCBI Taxonomy" id="265156"/>
    <lineage>
        <taxon>Eukaryota</taxon>
        <taxon>Viridiplantae</taxon>
        <taxon>Streptophyta</taxon>
        <taxon>Embryophyta</taxon>
        <taxon>Tracheophyta</taxon>
        <taxon>Spermatophyta</taxon>
        <taxon>Magnoliopsida</taxon>
        <taxon>eudicotyledons</taxon>
        <taxon>Gunneridae</taxon>
        <taxon>Pentapetalae</taxon>
        <taxon>asterids</taxon>
        <taxon>lamiids</taxon>
        <taxon>Lamiales</taxon>
        <taxon>Plantaginaceae</taxon>
        <taxon>Cheloneae</taxon>
        <taxon>Penstemon</taxon>
    </lineage>
</organism>
<dbReference type="InterPro" id="IPR036915">
    <property type="entry name" value="Cyclin-like_sf"/>
</dbReference>
<dbReference type="Pfam" id="PF00382">
    <property type="entry name" value="TFIIB"/>
    <property type="match status" value="1"/>
</dbReference>
<gene>
    <name evidence="2" type="ORF">ACJIZ3_013262</name>
</gene>
<dbReference type="InterPro" id="IPR053340">
    <property type="entry name" value="PTF2"/>
</dbReference>
<protein>
    <recommendedName>
        <fullName evidence="1">Transcription factor TFIIB cyclin-like domain-containing protein</fullName>
    </recommendedName>
</protein>
<dbReference type="SUPFAM" id="SSF57783">
    <property type="entry name" value="Zinc beta-ribbon"/>
    <property type="match status" value="1"/>
</dbReference>
<proteinExistence type="predicted"/>
<dbReference type="InterPro" id="IPR013150">
    <property type="entry name" value="TFIIB_cyclin"/>
</dbReference>
<accession>A0ABD3USV9</accession>
<name>A0ABD3USV9_9LAMI</name>
<dbReference type="Proteomes" id="UP001634393">
    <property type="component" value="Unassembled WGS sequence"/>
</dbReference>
<dbReference type="CDD" id="cd00043">
    <property type="entry name" value="CYCLIN_SF"/>
    <property type="match status" value="1"/>
</dbReference>
<evidence type="ECO:0000259" key="1">
    <source>
        <dbReference type="Pfam" id="PF00382"/>
    </source>
</evidence>
<dbReference type="Gene3D" id="1.10.472.10">
    <property type="entry name" value="Cyclin-like"/>
    <property type="match status" value="2"/>
</dbReference>
<evidence type="ECO:0000313" key="2">
    <source>
        <dbReference type="EMBL" id="KAL3851380.1"/>
    </source>
</evidence>
<keyword evidence="3" id="KW-1185">Reference proteome</keyword>
<dbReference type="Gene3D" id="2.20.25.10">
    <property type="match status" value="1"/>
</dbReference>